<dbReference type="Gene3D" id="1.20.1260.20">
    <property type="entry name" value="PPE superfamily"/>
    <property type="match status" value="1"/>
</dbReference>
<feature type="compositionally biased region" description="Gly residues" evidence="1">
    <location>
        <begin position="373"/>
        <end position="384"/>
    </location>
</feature>
<dbReference type="Proteomes" id="UP000305778">
    <property type="component" value="Unassembled WGS sequence"/>
</dbReference>
<reference evidence="2 3" key="1">
    <citation type="submission" date="2019-04" db="EMBL/GenBank/DDBJ databases">
        <title>Streptomyces oryziradicis sp. nov., a novel actinomycete isolated from rhizosphere soil of rice (Oryza sativa L.).</title>
        <authorList>
            <person name="Li C."/>
        </authorList>
    </citation>
    <scope>NUCLEOTIDE SEQUENCE [LARGE SCALE GENOMIC DNA]</scope>
    <source>
        <strain evidence="2 3">NEAU-C40</strain>
    </source>
</reference>
<dbReference type="AlphaFoldDB" id="A0A4V5MYK0"/>
<dbReference type="EMBL" id="SUMC01000051">
    <property type="protein sequence ID" value="TKA04589.1"/>
    <property type="molecule type" value="Genomic_DNA"/>
</dbReference>
<feature type="compositionally biased region" description="Low complexity" evidence="1">
    <location>
        <begin position="222"/>
        <end position="256"/>
    </location>
</feature>
<name>A0A4V5MYK0_9ACTN</name>
<protein>
    <recommendedName>
        <fullName evidence="4">PPE domain-containing protein</fullName>
    </recommendedName>
</protein>
<organism evidence="2 3">
    <name type="scientific">Actinacidiphila oryziradicis</name>
    <dbReference type="NCBI Taxonomy" id="2571141"/>
    <lineage>
        <taxon>Bacteria</taxon>
        <taxon>Bacillati</taxon>
        <taxon>Actinomycetota</taxon>
        <taxon>Actinomycetes</taxon>
        <taxon>Kitasatosporales</taxon>
        <taxon>Streptomycetaceae</taxon>
        <taxon>Actinacidiphila</taxon>
    </lineage>
</organism>
<feature type="compositionally biased region" description="Gly residues" evidence="1">
    <location>
        <begin position="323"/>
        <end position="358"/>
    </location>
</feature>
<accession>A0A4V5MYK0</accession>
<evidence type="ECO:0000256" key="1">
    <source>
        <dbReference type="SAM" id="MobiDB-lite"/>
    </source>
</evidence>
<feature type="region of interest" description="Disordered" evidence="1">
    <location>
        <begin position="323"/>
        <end position="446"/>
    </location>
</feature>
<dbReference type="InterPro" id="IPR038332">
    <property type="entry name" value="PPE_sf"/>
</dbReference>
<feature type="compositionally biased region" description="Basic and acidic residues" evidence="1">
    <location>
        <begin position="409"/>
        <end position="426"/>
    </location>
</feature>
<evidence type="ECO:0008006" key="4">
    <source>
        <dbReference type="Google" id="ProtNLM"/>
    </source>
</evidence>
<evidence type="ECO:0000313" key="2">
    <source>
        <dbReference type="EMBL" id="TKA04589.1"/>
    </source>
</evidence>
<gene>
    <name evidence="2" type="ORF">FCI23_35615</name>
</gene>
<comment type="caution">
    <text evidence="2">The sequence shown here is derived from an EMBL/GenBank/DDBJ whole genome shotgun (WGS) entry which is preliminary data.</text>
</comment>
<feature type="compositionally biased region" description="Polar residues" evidence="1">
    <location>
        <begin position="197"/>
        <end position="211"/>
    </location>
</feature>
<feature type="compositionally biased region" description="Gly residues" evidence="1">
    <location>
        <begin position="296"/>
        <end position="311"/>
    </location>
</feature>
<feature type="region of interest" description="Disordered" evidence="1">
    <location>
        <begin position="197"/>
        <end position="311"/>
    </location>
</feature>
<proteinExistence type="predicted"/>
<dbReference type="OrthoDB" id="3872984at2"/>
<evidence type="ECO:0000313" key="3">
    <source>
        <dbReference type="Proteomes" id="UP000305778"/>
    </source>
</evidence>
<dbReference type="RefSeq" id="WP_136728313.1">
    <property type="nucleotide sequence ID" value="NZ_SUMC01000051.1"/>
</dbReference>
<keyword evidence="3" id="KW-1185">Reference proteome</keyword>
<feature type="compositionally biased region" description="Low complexity" evidence="1">
    <location>
        <begin position="359"/>
        <end position="372"/>
    </location>
</feature>
<sequence>MSDGVEYQYQAPTQCYVGEHTTDFAGSKDMDEMKAMLANASVKDVRSASRGWQIVHDQLVGADGVKSVFDAAVDHIMQHWEGKAADSFAAKAKQISKQISDGAQYAHYTSVAMENAAGALETIKPQVDSMEKPSALSSAWDYVTDDGRDDSGLKADLAKGVSTQQALDSNRDKLSKGKEAQLEMAVKMEQLGAAYNSQTKSMGSWKQTTINKSDDYPGEPGGAAPVPVVIPTSPSVSSPRSTTSSRYSGSGGTPRTVTTNKSVTSPREAPASPRETGITGGVQKPVAGTKPQVGTGIDGISGGSGVGGGTTGVGSGVGSVRSVGGGTGGSVPGGLPGVLGSLGGGGAAGGAGVRGGGLARQRGGVVGAAKGETGTGKGTQGGSGLHKSRGATDVGKAGKAGRGAMGRGSSERSEEEERREHDRPDYLVEDEETWTPERNVAPRVIE</sequence>